<dbReference type="PANTHER" id="PTHR43071:SF1">
    <property type="entry name" value="2-AMINO-4-HYDROXY-6-HYDROXYMETHYLDIHYDROPTERIDINE PYROPHOSPHOKINASE"/>
    <property type="match status" value="1"/>
</dbReference>
<gene>
    <name evidence="14" type="primary">folK</name>
    <name evidence="14" type="ORF">PX653_18725</name>
</gene>
<evidence type="ECO:0000256" key="10">
    <source>
        <dbReference type="ARBA" id="ARBA00029409"/>
    </source>
</evidence>
<sequence>MQPSGGVTAYVGIGANLGDARANVVDAVARLRRLPGTGVTGVSALYRTAPIDSSGDDYINAVARLDTQLSAEALLQALLAIELEHGRERPYRNAPRTLDLDVLLYGDEQVGSATLTVPHPRLAQRAFVLVPLLELAPALVIPGLGPASAFLDGVADQAVTRLDP</sequence>
<dbReference type="EC" id="2.7.6.3" evidence="3"/>
<feature type="domain" description="7,8-dihydro-6-hydroxymethylpterin-pyrophosphokinase" evidence="13">
    <location>
        <begin position="92"/>
        <end position="103"/>
    </location>
</feature>
<dbReference type="InterPro" id="IPR000550">
    <property type="entry name" value="Hppk"/>
</dbReference>
<comment type="function">
    <text evidence="10">Catalyzes the transfer of pyrophosphate from adenosine triphosphate (ATP) to 6-hydroxymethyl-7,8-dihydropterin, an enzymatic step in folate biosynthesis pathway.</text>
</comment>
<dbReference type="SUPFAM" id="SSF55083">
    <property type="entry name" value="6-hydroxymethyl-7,8-dihydropterin pyrophosphokinase, HPPK"/>
    <property type="match status" value="1"/>
</dbReference>
<comment type="similarity">
    <text evidence="2">Belongs to the HPPK family.</text>
</comment>
<accession>A0ABY8BJ87</accession>
<dbReference type="Proteomes" id="UP001216510">
    <property type="component" value="Chromosome"/>
</dbReference>
<dbReference type="PROSITE" id="PS00794">
    <property type="entry name" value="HPPK"/>
    <property type="match status" value="1"/>
</dbReference>
<evidence type="ECO:0000256" key="12">
    <source>
        <dbReference type="ARBA" id="ARBA00033413"/>
    </source>
</evidence>
<evidence type="ECO:0000256" key="6">
    <source>
        <dbReference type="ARBA" id="ARBA00022741"/>
    </source>
</evidence>
<keyword evidence="5 14" id="KW-0808">Transferase</keyword>
<dbReference type="CDD" id="cd00483">
    <property type="entry name" value="HPPK"/>
    <property type="match status" value="1"/>
</dbReference>
<evidence type="ECO:0000259" key="13">
    <source>
        <dbReference type="PROSITE" id="PS00794"/>
    </source>
</evidence>
<organism evidence="14 15">
    <name type="scientific">Pseudoduganella chitinolytica</name>
    <dbReference type="NCBI Taxonomy" id="34070"/>
    <lineage>
        <taxon>Bacteria</taxon>
        <taxon>Pseudomonadati</taxon>
        <taxon>Pseudomonadota</taxon>
        <taxon>Betaproteobacteria</taxon>
        <taxon>Burkholderiales</taxon>
        <taxon>Oxalobacteraceae</taxon>
        <taxon>Telluria group</taxon>
        <taxon>Pseudoduganella</taxon>
    </lineage>
</organism>
<keyword evidence="7" id="KW-0418">Kinase</keyword>
<evidence type="ECO:0000256" key="4">
    <source>
        <dbReference type="ARBA" id="ARBA00016218"/>
    </source>
</evidence>
<dbReference type="NCBIfam" id="TIGR01498">
    <property type="entry name" value="folK"/>
    <property type="match status" value="1"/>
</dbReference>
<dbReference type="PANTHER" id="PTHR43071">
    <property type="entry name" value="2-AMINO-4-HYDROXY-6-HYDROXYMETHYLDIHYDROPTERIDINE PYROPHOSPHOKINASE"/>
    <property type="match status" value="1"/>
</dbReference>
<evidence type="ECO:0000256" key="3">
    <source>
        <dbReference type="ARBA" id="ARBA00013253"/>
    </source>
</evidence>
<keyword evidence="15" id="KW-1185">Reference proteome</keyword>
<dbReference type="GO" id="GO:0003848">
    <property type="term" value="F:2-amino-4-hydroxy-6-hydroxymethyldihydropteridine diphosphokinase activity"/>
    <property type="evidence" value="ECO:0007669"/>
    <property type="project" value="UniProtKB-EC"/>
</dbReference>
<evidence type="ECO:0000313" key="15">
    <source>
        <dbReference type="Proteomes" id="UP001216510"/>
    </source>
</evidence>
<dbReference type="RefSeq" id="WP_277418603.1">
    <property type="nucleotide sequence ID" value="NZ_CP119083.1"/>
</dbReference>
<evidence type="ECO:0000256" key="1">
    <source>
        <dbReference type="ARBA" id="ARBA00005051"/>
    </source>
</evidence>
<reference evidence="14 15" key="1">
    <citation type="submission" date="2023-02" db="EMBL/GenBank/DDBJ databases">
        <title>Gemone sequence of Telluria chitinolytica ACM 3522T.</title>
        <authorList>
            <person name="Frediansyah A."/>
            <person name="Miess H."/>
            <person name="Gross H."/>
        </authorList>
    </citation>
    <scope>NUCLEOTIDE SEQUENCE [LARGE SCALE GENOMIC DNA]</scope>
    <source>
        <strain evidence="14 15">ACM 3522</strain>
    </source>
</reference>
<evidence type="ECO:0000256" key="2">
    <source>
        <dbReference type="ARBA" id="ARBA00005810"/>
    </source>
</evidence>
<dbReference type="InterPro" id="IPR035907">
    <property type="entry name" value="Hppk_sf"/>
</dbReference>
<keyword evidence="8" id="KW-0067">ATP-binding</keyword>
<evidence type="ECO:0000256" key="7">
    <source>
        <dbReference type="ARBA" id="ARBA00022777"/>
    </source>
</evidence>
<evidence type="ECO:0000256" key="9">
    <source>
        <dbReference type="ARBA" id="ARBA00022909"/>
    </source>
</evidence>
<dbReference type="Pfam" id="PF01288">
    <property type="entry name" value="HPPK"/>
    <property type="match status" value="1"/>
</dbReference>
<evidence type="ECO:0000256" key="5">
    <source>
        <dbReference type="ARBA" id="ARBA00022679"/>
    </source>
</evidence>
<evidence type="ECO:0000313" key="14">
    <source>
        <dbReference type="EMBL" id="WEF35960.1"/>
    </source>
</evidence>
<comment type="pathway">
    <text evidence="1">Cofactor biosynthesis; tetrahydrofolate biosynthesis; 2-amino-4-hydroxy-6-hydroxymethyl-7,8-dihydropteridine diphosphate from 7,8-dihydroneopterin triphosphate: step 4/4.</text>
</comment>
<keyword evidence="9" id="KW-0289">Folate biosynthesis</keyword>
<proteinExistence type="inferred from homology"/>
<keyword evidence="6" id="KW-0547">Nucleotide-binding</keyword>
<evidence type="ECO:0000256" key="11">
    <source>
        <dbReference type="ARBA" id="ARBA00029766"/>
    </source>
</evidence>
<protein>
    <recommendedName>
        <fullName evidence="4">2-amino-4-hydroxy-6-hydroxymethyldihydropteridine pyrophosphokinase</fullName>
        <ecNumber evidence="3">2.7.6.3</ecNumber>
    </recommendedName>
    <alternativeName>
        <fullName evidence="11">6-hydroxymethyl-7,8-dihydropterin pyrophosphokinase</fullName>
    </alternativeName>
    <alternativeName>
        <fullName evidence="12">7,8-dihydro-6-hydroxymethylpterin-pyrophosphokinase</fullName>
    </alternativeName>
</protein>
<dbReference type="Gene3D" id="3.30.70.560">
    <property type="entry name" value="7,8-Dihydro-6-hydroxymethylpterin-pyrophosphokinase HPPK"/>
    <property type="match status" value="1"/>
</dbReference>
<name>A0ABY8BJ87_9BURK</name>
<evidence type="ECO:0000256" key="8">
    <source>
        <dbReference type="ARBA" id="ARBA00022840"/>
    </source>
</evidence>
<dbReference type="EMBL" id="CP119083">
    <property type="protein sequence ID" value="WEF35960.1"/>
    <property type="molecule type" value="Genomic_DNA"/>
</dbReference>